<protein>
    <submittedName>
        <fullName evidence="4">Cytochrome P450</fullName>
    </submittedName>
</protein>
<dbReference type="Pfam" id="PF00067">
    <property type="entry name" value="p450"/>
    <property type="match status" value="1"/>
</dbReference>
<dbReference type="VEuPathDB" id="FungiDB:P168DRAFT_320573"/>
<dbReference type="GO" id="GO:0004497">
    <property type="term" value="F:monooxygenase activity"/>
    <property type="evidence" value="ECO:0007669"/>
    <property type="project" value="UniProtKB-KW"/>
</dbReference>
<dbReference type="OrthoDB" id="1470350at2759"/>
<evidence type="ECO:0000256" key="1">
    <source>
        <dbReference type="ARBA" id="ARBA00010617"/>
    </source>
</evidence>
<comment type="similarity">
    <text evidence="1">Belongs to the cytochrome P450 family.</text>
</comment>
<keyword evidence="3" id="KW-0503">Monooxygenase</keyword>
<dbReference type="SUPFAM" id="SSF48264">
    <property type="entry name" value="Cytochrome P450"/>
    <property type="match status" value="1"/>
</dbReference>
<dbReference type="GeneID" id="36547898"/>
<organism evidence="4 5">
    <name type="scientific">Aspergillus campestris (strain IBT 28561)</name>
    <dbReference type="NCBI Taxonomy" id="1392248"/>
    <lineage>
        <taxon>Eukaryota</taxon>
        <taxon>Fungi</taxon>
        <taxon>Dikarya</taxon>
        <taxon>Ascomycota</taxon>
        <taxon>Pezizomycotina</taxon>
        <taxon>Eurotiomycetes</taxon>
        <taxon>Eurotiomycetidae</taxon>
        <taxon>Eurotiales</taxon>
        <taxon>Aspergillaceae</taxon>
        <taxon>Aspergillus</taxon>
        <taxon>Aspergillus subgen. Circumdati</taxon>
    </lineage>
</organism>
<dbReference type="Gene3D" id="1.10.630.10">
    <property type="entry name" value="Cytochrome P450"/>
    <property type="match status" value="1"/>
</dbReference>
<dbReference type="PANTHER" id="PTHR24305:SF166">
    <property type="entry name" value="CYTOCHROME P450 12A4, MITOCHONDRIAL-RELATED"/>
    <property type="match status" value="1"/>
</dbReference>
<name>A0A2I1CWK8_ASPC2</name>
<dbReference type="AlphaFoldDB" id="A0A2I1CWK8"/>
<comment type="caution">
    <text evidence="4">The sequence shown here is derived from an EMBL/GenBank/DDBJ whole genome shotgun (WGS) entry which is preliminary data.</text>
</comment>
<proteinExistence type="inferred from homology"/>
<keyword evidence="5" id="KW-1185">Reference proteome</keyword>
<evidence type="ECO:0000256" key="2">
    <source>
        <dbReference type="ARBA" id="ARBA00023002"/>
    </source>
</evidence>
<dbReference type="InterPro" id="IPR036396">
    <property type="entry name" value="Cyt_P450_sf"/>
</dbReference>
<dbReference type="GO" id="GO:0020037">
    <property type="term" value="F:heme binding"/>
    <property type="evidence" value="ECO:0007669"/>
    <property type="project" value="InterPro"/>
</dbReference>
<reference evidence="4" key="1">
    <citation type="submission" date="2016-12" db="EMBL/GenBank/DDBJ databases">
        <title>The genomes of Aspergillus section Nigri reveals drivers in fungal speciation.</title>
        <authorList>
            <consortium name="DOE Joint Genome Institute"/>
            <person name="Vesth T.C."/>
            <person name="Nybo J."/>
            <person name="Theobald S."/>
            <person name="Brandl J."/>
            <person name="Frisvad J.C."/>
            <person name="Nielsen K.F."/>
            <person name="Lyhne E.K."/>
            <person name="Kogle M.E."/>
            <person name="Kuo A."/>
            <person name="Riley R."/>
            <person name="Clum A."/>
            <person name="Nolan M."/>
            <person name="Lipzen A."/>
            <person name="Salamov A."/>
            <person name="Henrissat B."/>
            <person name="Wiebenga A."/>
            <person name="De vries R.P."/>
            <person name="Grigoriev I.V."/>
            <person name="Mortensen U.H."/>
            <person name="Andersen M.R."/>
            <person name="Baker S.E."/>
        </authorList>
    </citation>
    <scope>NUCLEOTIDE SEQUENCE</scope>
    <source>
        <strain evidence="4">IBT 28561</strain>
    </source>
</reference>
<evidence type="ECO:0000313" key="5">
    <source>
        <dbReference type="Proteomes" id="UP000234254"/>
    </source>
</evidence>
<dbReference type="PANTHER" id="PTHR24305">
    <property type="entry name" value="CYTOCHROME P450"/>
    <property type="match status" value="1"/>
</dbReference>
<sequence>MSCLKNSTLHEWVQFVPDYFFAATLLHVIHRFHSLNRALACLLPQSLLEKHKAHSELAITKVRRRLQTNTARPDFIHHMMKAADADTISKEQLEKQASILILAGSETTSVALTFVTFHLIQHKDKFTRLRSELGVVFTNESDIDIVSANELPYLHAVI</sequence>
<dbReference type="GO" id="GO:0016705">
    <property type="term" value="F:oxidoreductase activity, acting on paired donors, with incorporation or reduction of molecular oxygen"/>
    <property type="evidence" value="ECO:0007669"/>
    <property type="project" value="InterPro"/>
</dbReference>
<dbReference type="InterPro" id="IPR050121">
    <property type="entry name" value="Cytochrome_P450_monoxygenase"/>
</dbReference>
<dbReference type="Proteomes" id="UP000234254">
    <property type="component" value="Unassembled WGS sequence"/>
</dbReference>
<accession>A0A2I1CWK8</accession>
<evidence type="ECO:0000256" key="3">
    <source>
        <dbReference type="ARBA" id="ARBA00023033"/>
    </source>
</evidence>
<dbReference type="EMBL" id="MSFM01000010">
    <property type="protein sequence ID" value="PKY02011.1"/>
    <property type="molecule type" value="Genomic_DNA"/>
</dbReference>
<dbReference type="GO" id="GO:0005506">
    <property type="term" value="F:iron ion binding"/>
    <property type="evidence" value="ECO:0007669"/>
    <property type="project" value="InterPro"/>
</dbReference>
<keyword evidence="2" id="KW-0560">Oxidoreductase</keyword>
<gene>
    <name evidence="4" type="ORF">P168DRAFT_320573</name>
</gene>
<evidence type="ECO:0000313" key="4">
    <source>
        <dbReference type="EMBL" id="PKY02011.1"/>
    </source>
</evidence>
<dbReference type="InterPro" id="IPR001128">
    <property type="entry name" value="Cyt_P450"/>
</dbReference>
<dbReference type="RefSeq" id="XP_024690605.1">
    <property type="nucleotide sequence ID" value="XM_024840374.1"/>
</dbReference>